<dbReference type="Pfam" id="PF20432">
    <property type="entry name" value="Xre-like-HTH"/>
    <property type="match status" value="1"/>
</dbReference>
<protein>
    <submittedName>
        <fullName evidence="3">Antitoxin Xre/MbcA/ParS toxin-binding domain-containing protein</fullName>
    </submittedName>
</protein>
<dbReference type="Proteomes" id="UP001593940">
    <property type="component" value="Unassembled WGS sequence"/>
</dbReference>
<dbReference type="Pfam" id="PF09722">
    <property type="entry name" value="Xre_MbcA_ParS_C"/>
    <property type="match status" value="1"/>
</dbReference>
<name>A0ABV6Y7Z5_9HYPH</name>
<dbReference type="EMBL" id="JBHOMY010000030">
    <property type="protein sequence ID" value="MFC1457392.1"/>
    <property type="molecule type" value="Genomic_DNA"/>
</dbReference>
<reference evidence="3 4" key="1">
    <citation type="submission" date="2024-09" db="EMBL/GenBank/DDBJ databases">
        <title>Nodulacao em especies de Leguminosae Basais da Amazonia e Caracterizacao dos Rizobios e Bacterias Associadas aos Nodulos.</title>
        <authorList>
            <person name="Jambeiro I.C.A."/>
            <person name="Lopes I.S."/>
            <person name="Aguiar E.R.G.R."/>
            <person name="Santos A.F.J."/>
            <person name="Dos Santos J.M.F."/>
            <person name="Gross E."/>
        </authorList>
    </citation>
    <scope>NUCLEOTIDE SEQUENCE [LARGE SCALE GENOMIC DNA]</scope>
    <source>
        <strain evidence="3 4">BRUESC1165</strain>
    </source>
</reference>
<gene>
    <name evidence="3" type="ORF">ACETIH_11840</name>
</gene>
<proteinExistence type="predicted"/>
<dbReference type="InterPro" id="IPR046847">
    <property type="entry name" value="Xre-like_HTH"/>
</dbReference>
<dbReference type="RefSeq" id="WP_377029785.1">
    <property type="nucleotide sequence ID" value="NZ_JBHOMY010000030.1"/>
</dbReference>
<evidence type="ECO:0000259" key="1">
    <source>
        <dbReference type="Pfam" id="PF09722"/>
    </source>
</evidence>
<comment type="caution">
    <text evidence="3">The sequence shown here is derived from an EMBL/GenBank/DDBJ whole genome shotgun (WGS) entry which is preliminary data.</text>
</comment>
<evidence type="ECO:0000259" key="2">
    <source>
        <dbReference type="Pfam" id="PF20432"/>
    </source>
</evidence>
<feature type="domain" description="Antitoxin Xre/MbcA/ParS-like toxin-binding" evidence="1">
    <location>
        <begin position="75"/>
        <end position="123"/>
    </location>
</feature>
<organism evidence="3 4">
    <name type="scientific">Microvirga arabica</name>
    <dbReference type="NCBI Taxonomy" id="1128671"/>
    <lineage>
        <taxon>Bacteria</taxon>
        <taxon>Pseudomonadati</taxon>
        <taxon>Pseudomonadota</taxon>
        <taxon>Alphaproteobacteria</taxon>
        <taxon>Hyphomicrobiales</taxon>
        <taxon>Methylobacteriaceae</taxon>
        <taxon>Microvirga</taxon>
    </lineage>
</organism>
<accession>A0ABV6Y7Z5</accession>
<dbReference type="InterPro" id="IPR024467">
    <property type="entry name" value="Xre/MbcA/ParS-like_toxin-bd"/>
</dbReference>
<evidence type="ECO:0000313" key="4">
    <source>
        <dbReference type="Proteomes" id="UP001593940"/>
    </source>
</evidence>
<sequence>MVTTAHSARISQDAAIVSKAAVRAAERLDIPGRIFAAIIGVSEATVSRMKTGEFALDRDRNAFQLSLLFVRLYRSLDAIVGGNAAAAASWFKSHNTALDARPVDAVQSISGLVHVIDYLDSRRAPL</sequence>
<feature type="domain" description="Antitoxin Xre-like helix-turn-helix" evidence="2">
    <location>
        <begin position="14"/>
        <end position="71"/>
    </location>
</feature>
<keyword evidence="4" id="KW-1185">Reference proteome</keyword>
<evidence type="ECO:0000313" key="3">
    <source>
        <dbReference type="EMBL" id="MFC1457392.1"/>
    </source>
</evidence>